<dbReference type="SUPFAM" id="SSF54427">
    <property type="entry name" value="NTF2-like"/>
    <property type="match status" value="1"/>
</dbReference>
<dbReference type="EMBL" id="PZKC01000001">
    <property type="protein sequence ID" value="PTD97927.1"/>
    <property type="molecule type" value="Genomic_DNA"/>
</dbReference>
<organism evidence="3 4">
    <name type="scientific">Pseudothauera lacus</name>
    <dbReference type="NCBI Taxonomy" id="2136175"/>
    <lineage>
        <taxon>Bacteria</taxon>
        <taxon>Pseudomonadati</taxon>
        <taxon>Pseudomonadota</taxon>
        <taxon>Betaproteobacteria</taxon>
        <taxon>Rhodocyclales</taxon>
        <taxon>Zoogloeaceae</taxon>
        <taxon>Pseudothauera</taxon>
    </lineage>
</organism>
<dbReference type="PANTHER" id="PTHR38731">
    <property type="entry name" value="LIPL45-RELATED LIPOPROTEIN-RELATED"/>
    <property type="match status" value="1"/>
</dbReference>
<evidence type="ECO:0000256" key="1">
    <source>
        <dbReference type="SAM" id="SignalP"/>
    </source>
</evidence>
<feature type="chain" id="PRO_5015678292" description="FecR protein domain-containing protein" evidence="1">
    <location>
        <begin position="31"/>
        <end position="370"/>
    </location>
</feature>
<dbReference type="PANTHER" id="PTHR38731:SF1">
    <property type="entry name" value="FECR PROTEIN DOMAIN-CONTAINING PROTEIN"/>
    <property type="match status" value="1"/>
</dbReference>
<gene>
    <name evidence="3" type="ORF">C8261_00445</name>
</gene>
<reference evidence="3 4" key="1">
    <citation type="submission" date="2018-03" db="EMBL/GenBank/DDBJ databases">
        <authorList>
            <person name="Keele B.F."/>
        </authorList>
    </citation>
    <scope>NUCLEOTIDE SEQUENCE [LARGE SCALE GENOMIC DNA]</scope>
    <source>
        <strain evidence="3 4">D20</strain>
    </source>
</reference>
<dbReference type="OrthoDB" id="369729at2"/>
<proteinExistence type="predicted"/>
<dbReference type="Pfam" id="PF04773">
    <property type="entry name" value="FecR"/>
    <property type="match status" value="1"/>
</dbReference>
<reference evidence="3 4" key="2">
    <citation type="submission" date="2018-04" db="EMBL/GenBank/DDBJ databases">
        <title>Thauera lacus sp. nov., isolated from an saline lake in Inner Mongolia, China.</title>
        <authorList>
            <person name="Liang Q.-Y."/>
        </authorList>
    </citation>
    <scope>NUCLEOTIDE SEQUENCE [LARGE SCALE GENOMIC DNA]</scope>
    <source>
        <strain evidence="3 4">D20</strain>
    </source>
</reference>
<dbReference type="AlphaFoldDB" id="A0A2T4IJH4"/>
<dbReference type="Proteomes" id="UP000241193">
    <property type="component" value="Unassembled WGS sequence"/>
</dbReference>
<protein>
    <recommendedName>
        <fullName evidence="2">FecR protein domain-containing protein</fullName>
    </recommendedName>
</protein>
<evidence type="ECO:0000313" key="4">
    <source>
        <dbReference type="Proteomes" id="UP000241193"/>
    </source>
</evidence>
<dbReference type="Gene3D" id="2.60.120.1440">
    <property type="match status" value="1"/>
</dbReference>
<keyword evidence="4" id="KW-1185">Reference proteome</keyword>
<comment type="caution">
    <text evidence="3">The sequence shown here is derived from an EMBL/GenBank/DDBJ whole genome shotgun (WGS) entry which is preliminary data.</text>
</comment>
<sequence length="370" mass="39849">MTAKHNAATLIVALALLLCALALLPGRAQAQAQAQNAITVVASDGVLNVRKASGARLRVEAGGRLEQGDIVEVEAAGSATLQFADGAQVSLRGGTRLRIDLHRYDPDKPAQDRLHASLLAGGLRVVTGAIGKRGDSDAFRLEAPAGTIGIRGTRFTAILCGIDDCLRRGAEGLPGSIVLRENAVFVEVDEGAVSFANEGGVIELSAGQWGYASDRGALMQRFVVGDGTRFPSWLWPREGSTQGASDVTLEQVHAFYQEFIDAYGRGDQRALLQFLAPGWRGSDGSSVRDVENYLSNSFRVFDRIQYRITGFSVEAADGGRLRVSYSVRIVGENQRQRLRHEESSEVVEELGLVDGSLRILRSLSGSQWLR</sequence>
<feature type="domain" description="FecR protein" evidence="2">
    <location>
        <begin position="71"/>
        <end position="156"/>
    </location>
</feature>
<evidence type="ECO:0000313" key="3">
    <source>
        <dbReference type="EMBL" id="PTD97927.1"/>
    </source>
</evidence>
<name>A0A2T4IJH4_9RHOO</name>
<dbReference type="InterPro" id="IPR006860">
    <property type="entry name" value="FecR"/>
</dbReference>
<evidence type="ECO:0000259" key="2">
    <source>
        <dbReference type="Pfam" id="PF04773"/>
    </source>
</evidence>
<accession>A0A2T4IJH4</accession>
<keyword evidence="1" id="KW-0732">Signal</keyword>
<dbReference type="RefSeq" id="WP_107491687.1">
    <property type="nucleotide sequence ID" value="NZ_PZKC01000001.1"/>
</dbReference>
<feature type="signal peptide" evidence="1">
    <location>
        <begin position="1"/>
        <end position="30"/>
    </location>
</feature>
<dbReference type="InterPro" id="IPR032710">
    <property type="entry name" value="NTF2-like_dom_sf"/>
</dbReference>